<sequence>MSSYLIDRSPKFHVQKPSNLHELDCPRCKNPMIIKEKEKEKLKLIIPCNYILVKHMFMALSCHGMTRTGST</sequence>
<dbReference type="Proteomes" id="UP001164929">
    <property type="component" value="Chromosome 11"/>
</dbReference>
<keyword evidence="2" id="KW-1185">Reference proteome</keyword>
<dbReference type="AlphaFoldDB" id="A0AAD6M576"/>
<protein>
    <submittedName>
        <fullName evidence="1">Uncharacterized protein</fullName>
    </submittedName>
</protein>
<proteinExistence type="predicted"/>
<evidence type="ECO:0000313" key="2">
    <source>
        <dbReference type="Proteomes" id="UP001164929"/>
    </source>
</evidence>
<dbReference type="EMBL" id="JAQIZT010000011">
    <property type="protein sequence ID" value="KAJ6979036.1"/>
    <property type="molecule type" value="Genomic_DNA"/>
</dbReference>
<comment type="caution">
    <text evidence="1">The sequence shown here is derived from an EMBL/GenBank/DDBJ whole genome shotgun (WGS) entry which is preliminary data.</text>
</comment>
<name>A0AAD6M576_9ROSI</name>
<organism evidence="1 2">
    <name type="scientific">Populus alba x Populus x berolinensis</name>
    <dbReference type="NCBI Taxonomy" id="444605"/>
    <lineage>
        <taxon>Eukaryota</taxon>
        <taxon>Viridiplantae</taxon>
        <taxon>Streptophyta</taxon>
        <taxon>Embryophyta</taxon>
        <taxon>Tracheophyta</taxon>
        <taxon>Spermatophyta</taxon>
        <taxon>Magnoliopsida</taxon>
        <taxon>eudicotyledons</taxon>
        <taxon>Gunneridae</taxon>
        <taxon>Pentapetalae</taxon>
        <taxon>rosids</taxon>
        <taxon>fabids</taxon>
        <taxon>Malpighiales</taxon>
        <taxon>Salicaceae</taxon>
        <taxon>Saliceae</taxon>
        <taxon>Populus</taxon>
    </lineage>
</organism>
<reference evidence="1" key="1">
    <citation type="journal article" date="2023" name="Mol. Ecol. Resour.">
        <title>Chromosome-level genome assembly of a triploid poplar Populus alba 'Berolinensis'.</title>
        <authorList>
            <person name="Chen S."/>
            <person name="Yu Y."/>
            <person name="Wang X."/>
            <person name="Wang S."/>
            <person name="Zhang T."/>
            <person name="Zhou Y."/>
            <person name="He R."/>
            <person name="Meng N."/>
            <person name="Wang Y."/>
            <person name="Liu W."/>
            <person name="Liu Z."/>
            <person name="Liu J."/>
            <person name="Guo Q."/>
            <person name="Huang H."/>
            <person name="Sederoff R.R."/>
            <person name="Wang G."/>
            <person name="Qu G."/>
            <person name="Chen S."/>
        </authorList>
    </citation>
    <scope>NUCLEOTIDE SEQUENCE</scope>
    <source>
        <tissue evidence="1">Leaves</tissue>
    </source>
</reference>
<evidence type="ECO:0000313" key="1">
    <source>
        <dbReference type="EMBL" id="KAJ6979036.1"/>
    </source>
</evidence>
<accession>A0AAD6M576</accession>
<gene>
    <name evidence="1" type="ORF">NC653_027256</name>
</gene>